<keyword evidence="8" id="KW-1185">Reference proteome</keyword>
<dbReference type="Gene3D" id="3.30.428.10">
    <property type="entry name" value="HIT-like"/>
    <property type="match status" value="2"/>
</dbReference>
<feature type="active site" description="Tele-AMP-histidine intermediate" evidence="2">
    <location>
        <position position="164"/>
    </location>
</feature>
<dbReference type="InterPro" id="IPR036265">
    <property type="entry name" value="HIT-like_sf"/>
</dbReference>
<dbReference type="PANTHER" id="PTHR42997:SF1">
    <property type="entry name" value="AP-4-A PHOSPHORYLASE"/>
    <property type="match status" value="1"/>
</dbReference>
<accession>A0A1I2TUJ1</accession>
<dbReference type="EMBL" id="FOPJ01000010">
    <property type="protein sequence ID" value="SFG68605.1"/>
    <property type="molecule type" value="Genomic_DNA"/>
</dbReference>
<evidence type="ECO:0000256" key="1">
    <source>
        <dbReference type="ARBA" id="ARBA00022741"/>
    </source>
</evidence>
<feature type="domain" description="HIT" evidence="6">
    <location>
        <begin position="269"/>
        <end position="373"/>
    </location>
</feature>
<dbReference type="InterPro" id="IPR039383">
    <property type="entry name" value="FHIT"/>
</dbReference>
<keyword evidence="1" id="KW-0547">Nucleotide-binding</keyword>
<feature type="compositionally biased region" description="Low complexity" evidence="5">
    <location>
        <begin position="1"/>
        <end position="20"/>
    </location>
</feature>
<evidence type="ECO:0000313" key="8">
    <source>
        <dbReference type="Proteomes" id="UP000199065"/>
    </source>
</evidence>
<dbReference type="AlphaFoldDB" id="A0A1I2TUJ1"/>
<evidence type="ECO:0000256" key="4">
    <source>
        <dbReference type="PROSITE-ProRule" id="PRU00464"/>
    </source>
</evidence>
<dbReference type="PANTHER" id="PTHR42997">
    <property type="entry name" value="HIT FAMILY HYDROLASE"/>
    <property type="match status" value="1"/>
</dbReference>
<evidence type="ECO:0000259" key="6">
    <source>
        <dbReference type="PROSITE" id="PS51084"/>
    </source>
</evidence>
<keyword evidence="7" id="KW-0378">Hydrolase</keyword>
<feature type="binding site" evidence="3">
    <location>
        <position position="166"/>
    </location>
    <ligand>
        <name>substrate</name>
    </ligand>
</feature>
<feature type="region of interest" description="Disordered" evidence="5">
    <location>
        <begin position="49"/>
        <end position="73"/>
    </location>
</feature>
<feature type="region of interest" description="Disordered" evidence="5">
    <location>
        <begin position="1"/>
        <end position="22"/>
    </location>
</feature>
<evidence type="ECO:0000256" key="3">
    <source>
        <dbReference type="PIRSR" id="PIRSR639383-2"/>
    </source>
</evidence>
<evidence type="ECO:0000256" key="5">
    <source>
        <dbReference type="SAM" id="MobiDB-lite"/>
    </source>
</evidence>
<dbReference type="GO" id="GO:0000166">
    <property type="term" value="F:nucleotide binding"/>
    <property type="evidence" value="ECO:0007669"/>
    <property type="project" value="UniProtKB-KW"/>
</dbReference>
<dbReference type="Pfam" id="PF01230">
    <property type="entry name" value="HIT"/>
    <property type="match status" value="2"/>
</dbReference>
<dbReference type="GO" id="GO:0016787">
    <property type="term" value="F:hydrolase activity"/>
    <property type="evidence" value="ECO:0007669"/>
    <property type="project" value="UniProtKB-KW"/>
</dbReference>
<sequence length="403" mass="44121">MSEAKPTSSQPTQPNSTSTPYVVRGVGSVDRLQRLWAGYRMSYITARPDSTQNKGAAAKPKPKKKHDPFIEAPKKSDEDGLIIARGEHVYCLLNLYPYNAGHLMVVPYRKVANLEELNREESLELMDFMQRAIVALKTVSTPEFINVGFNLGKSAGGSVGDHLHMHLVPRWPGDMGTMTILEDPSVLPEMLKDTRKLLADAWPQRPVAGCSGEEEDCPALSGEGEIQAGHLGTPGGLSAQPAQDPLQELWVKYQHAYVLECPEGDQDPYKAAPDYADEDALIVARGEHVYAMLTLQPYNAGHLMVVPYRQVSTLEALSAPECAEMIDFIQRAIIAIRKVSNPDAFNVGRAPTAGVGAHAHMHVVPRWPGDANFMTVLTSTKVLPQLLKDTRTLVANAWPKTSG</sequence>
<evidence type="ECO:0000313" key="7">
    <source>
        <dbReference type="EMBL" id="SFG68605.1"/>
    </source>
</evidence>
<feature type="short sequence motif" description="Histidine triad motif" evidence="4">
    <location>
        <begin position="358"/>
        <end position="362"/>
    </location>
</feature>
<feature type="binding site" evidence="3">
    <location>
        <begin position="156"/>
        <end position="159"/>
    </location>
    <ligand>
        <name>substrate</name>
    </ligand>
</feature>
<organism evidence="7 8">
    <name type="scientific">Corynebacterium spheniscorum</name>
    <dbReference type="NCBI Taxonomy" id="185761"/>
    <lineage>
        <taxon>Bacteria</taxon>
        <taxon>Bacillati</taxon>
        <taxon>Actinomycetota</taxon>
        <taxon>Actinomycetes</taxon>
        <taxon>Mycobacteriales</taxon>
        <taxon>Corynebacteriaceae</taxon>
        <taxon>Corynebacterium</taxon>
    </lineage>
</organism>
<dbReference type="CDD" id="cd01275">
    <property type="entry name" value="FHIT"/>
    <property type="match status" value="2"/>
</dbReference>
<gene>
    <name evidence="7" type="ORF">SAMN05660282_01618</name>
</gene>
<dbReference type="STRING" id="185761.SAMN05660282_01618"/>
<evidence type="ECO:0000256" key="2">
    <source>
        <dbReference type="PIRSR" id="PIRSR639383-1"/>
    </source>
</evidence>
<protein>
    <submittedName>
        <fullName evidence="7">Diadenosine tetraphosphate (Ap4A) hydrolase</fullName>
    </submittedName>
</protein>
<dbReference type="InterPro" id="IPR052908">
    <property type="entry name" value="AP-4-A_phosphorylase"/>
</dbReference>
<dbReference type="Proteomes" id="UP000199065">
    <property type="component" value="Unassembled WGS sequence"/>
</dbReference>
<dbReference type="SUPFAM" id="SSF54197">
    <property type="entry name" value="HIT-like"/>
    <property type="match status" value="2"/>
</dbReference>
<proteinExistence type="predicted"/>
<dbReference type="InterPro" id="IPR011146">
    <property type="entry name" value="HIT-like"/>
</dbReference>
<reference evidence="7 8" key="1">
    <citation type="submission" date="2016-10" db="EMBL/GenBank/DDBJ databases">
        <authorList>
            <person name="de Groot N.N."/>
        </authorList>
    </citation>
    <scope>NUCLEOTIDE SEQUENCE [LARGE SCALE GENOMIC DNA]</scope>
    <source>
        <strain>J11</strain>
        <strain evidence="8">PG 39</strain>
    </source>
</reference>
<feature type="short sequence motif" description="Histidine triad motif" evidence="4">
    <location>
        <begin position="162"/>
        <end position="166"/>
    </location>
</feature>
<feature type="domain" description="HIT" evidence="6">
    <location>
        <begin position="69"/>
        <end position="177"/>
    </location>
</feature>
<dbReference type="PROSITE" id="PS51084">
    <property type="entry name" value="HIT_2"/>
    <property type="match status" value="2"/>
</dbReference>
<name>A0A1I2TUJ1_9CORY</name>
<feature type="binding site" evidence="3">
    <location>
        <position position="94"/>
    </location>
    <ligand>
        <name>substrate</name>
    </ligand>
</feature>